<name>A0ABX5LJS9_9BACT</name>
<evidence type="ECO:0000313" key="3">
    <source>
        <dbReference type="Proteomes" id="UP000245523"/>
    </source>
</evidence>
<sequence length="252" mass="28090">MFKKITLAAAIAASSSFATYTFFPVGDAHTGQAQITGDYSWGDEGGDWSSMQLKFSAEYVVIPNLELSISKLGYQLWNEPDDYDGDDTDGFMAMTFGARYQFHPMFIAALDLGIPLNADEVAAVDPFELYGAIQFTTDLIPNLSLGSELGFHWYFEDEDVTYGKILTLQAELDYSIPSIHLTPWVGFEYDQRVTDTEYPEVDDGAGDNEITIWVGAQYDISKMLFVKAQYVFGRGDVFGDYMELQGTVGVNF</sequence>
<dbReference type="RefSeq" id="WP_106199759.1">
    <property type="nucleotide sequence ID" value="NZ_JAXEIU010000015.1"/>
</dbReference>
<dbReference type="Pfam" id="PF13557">
    <property type="entry name" value="Phenol_MetA_deg"/>
    <property type="match status" value="1"/>
</dbReference>
<accession>A0ABX5LJS9</accession>
<dbReference type="EMBL" id="QGHD01000030">
    <property type="protein sequence ID" value="PWK93187.1"/>
    <property type="molecule type" value="Genomic_DNA"/>
</dbReference>
<organism evidence="2 3">
    <name type="scientific">Hallerella porci</name>
    <dbReference type="NCBI Taxonomy" id="1945871"/>
    <lineage>
        <taxon>Bacteria</taxon>
        <taxon>Pseudomonadati</taxon>
        <taxon>Fibrobacterota</taxon>
        <taxon>Fibrobacteria</taxon>
        <taxon>Fibrobacterales</taxon>
        <taxon>Fibrobacteraceae</taxon>
        <taxon>Hallerella</taxon>
    </lineage>
</organism>
<proteinExistence type="predicted"/>
<feature type="signal peptide" evidence="1">
    <location>
        <begin position="1"/>
        <end position="18"/>
    </location>
</feature>
<protein>
    <submittedName>
        <fullName evidence="2">Outer membrane putative beta-barrel porin/alpha-amylase</fullName>
    </submittedName>
</protein>
<keyword evidence="3" id="KW-1185">Reference proteome</keyword>
<evidence type="ECO:0000256" key="1">
    <source>
        <dbReference type="SAM" id="SignalP"/>
    </source>
</evidence>
<comment type="caution">
    <text evidence="2">The sequence shown here is derived from an EMBL/GenBank/DDBJ whole genome shotgun (WGS) entry which is preliminary data.</text>
</comment>
<feature type="chain" id="PRO_5046129829" evidence="1">
    <location>
        <begin position="19"/>
        <end position="252"/>
    </location>
</feature>
<dbReference type="Proteomes" id="UP000245523">
    <property type="component" value="Unassembled WGS sequence"/>
</dbReference>
<dbReference type="InterPro" id="IPR025737">
    <property type="entry name" value="FApF"/>
</dbReference>
<evidence type="ECO:0000313" key="2">
    <source>
        <dbReference type="EMBL" id="PWK93187.1"/>
    </source>
</evidence>
<keyword evidence="1" id="KW-0732">Signal</keyword>
<gene>
    <name evidence="2" type="ORF">B0H50_13011</name>
</gene>
<reference evidence="2 3" key="1">
    <citation type="submission" date="2018-05" db="EMBL/GenBank/DDBJ databases">
        <title>Animal gut microbial communities from fecal samples from Wisconsin, USA.</title>
        <authorList>
            <person name="Neumann A."/>
        </authorList>
    </citation>
    <scope>NUCLEOTIDE SEQUENCE [LARGE SCALE GENOMIC DNA]</scope>
    <source>
        <strain evidence="2 3">UWS4</strain>
    </source>
</reference>